<dbReference type="InterPro" id="IPR017981">
    <property type="entry name" value="GPCR_2-like_7TM"/>
</dbReference>
<evidence type="ECO:0000259" key="6">
    <source>
        <dbReference type="PROSITE" id="PS50261"/>
    </source>
</evidence>
<evidence type="ECO:0000256" key="1">
    <source>
        <dbReference type="ARBA" id="ARBA00004141"/>
    </source>
</evidence>
<dbReference type="SUPFAM" id="SSF81321">
    <property type="entry name" value="Family A G protein-coupled receptor-like"/>
    <property type="match status" value="1"/>
</dbReference>
<organism evidence="7">
    <name type="scientific">Amphimedon queenslandica</name>
    <name type="common">Sponge</name>
    <dbReference type="NCBI Taxonomy" id="400682"/>
    <lineage>
        <taxon>Eukaryota</taxon>
        <taxon>Metazoa</taxon>
        <taxon>Porifera</taxon>
        <taxon>Demospongiae</taxon>
        <taxon>Heteroscleromorpha</taxon>
        <taxon>Haplosclerida</taxon>
        <taxon>Niphatidae</taxon>
        <taxon>Amphimedon</taxon>
    </lineage>
</organism>
<dbReference type="EnsemblMetazoa" id="XM_020004992.1">
    <property type="protein sequence ID" value="XP_019860551.1"/>
    <property type="gene ID" value="LOC109588886"/>
</dbReference>
<feature type="transmembrane region" description="Helical" evidence="5">
    <location>
        <begin position="34"/>
        <end position="57"/>
    </location>
</feature>
<evidence type="ECO:0000313" key="7">
    <source>
        <dbReference type="EnsemblMetazoa" id="Aqu2.1.11626_001"/>
    </source>
</evidence>
<dbReference type="InParanoid" id="A0A1X7TAQ2"/>
<accession>A0A1X7TAQ2</accession>
<dbReference type="GO" id="GO:0007166">
    <property type="term" value="P:cell surface receptor signaling pathway"/>
    <property type="evidence" value="ECO:0007669"/>
    <property type="project" value="InterPro"/>
</dbReference>
<evidence type="ECO:0000313" key="8">
    <source>
        <dbReference type="Proteomes" id="UP000007879"/>
    </source>
</evidence>
<evidence type="ECO:0000256" key="5">
    <source>
        <dbReference type="SAM" id="Phobius"/>
    </source>
</evidence>
<dbReference type="GO" id="GO:0004930">
    <property type="term" value="F:G protein-coupled receptor activity"/>
    <property type="evidence" value="ECO:0007669"/>
    <property type="project" value="TreeGrafter"/>
</dbReference>
<feature type="domain" description="G-protein coupled receptors family 2 profile 2" evidence="6">
    <location>
        <begin position="33"/>
        <end position="252"/>
    </location>
</feature>
<dbReference type="PANTHER" id="PTHR23112:SF47">
    <property type="entry name" value="G-PROTEIN COUPLED RECEPTOR 157"/>
    <property type="match status" value="1"/>
</dbReference>
<evidence type="ECO:0000256" key="2">
    <source>
        <dbReference type="ARBA" id="ARBA00022692"/>
    </source>
</evidence>
<keyword evidence="4 5" id="KW-0472">Membrane</keyword>
<feature type="transmembrane region" description="Helical" evidence="5">
    <location>
        <begin position="69"/>
        <end position="93"/>
    </location>
</feature>
<keyword evidence="2 5" id="KW-0812">Transmembrane</keyword>
<sequence length="443" mass="50986">MEEEAAAIDEYLESIYNESCVNVSRIDTEVKDTLPFTLVSSILSVLGSTAIIIPFFIWRDMRASNTRRIIFLLAVADLFTAASFISAVVRHFIFLKDHEYNGEITTSFSIAVRNDTGYKNFCEVQAFFTVYFQCVAFFLTAFLAVYFFIILVLKNLRLARKLMLPFCLSAWAVPIIICGYVLSHRKFGVGDSRSSVGWCFIENKFVLTRNKTKHDQNVVIYFLWELFAQKLWEMLAFFVIIVCYCFILFTNRCKCRKKIKLKSEESSLIESDEDGQWTTRHAQIKPKPSTPAKGMRDVQAAISKADWRLALVPLVFLLLRFWGNLRFFISMMSSCHVYASHPKEYSGFFCVEPECFNLLYNKEILTLHAIGDPAQGFGNAILFVFLSRNIMSKLLGPVLKVFRSCRKKNDVNNNIRNDSKPSRAAVIVTYHSKDKKSHYAKIY</sequence>
<evidence type="ECO:0000256" key="4">
    <source>
        <dbReference type="ARBA" id="ARBA00023136"/>
    </source>
</evidence>
<feature type="transmembrane region" description="Helical" evidence="5">
    <location>
        <begin position="305"/>
        <end position="323"/>
    </location>
</feature>
<gene>
    <name evidence="7" type="primary">109588886</name>
</gene>
<dbReference type="STRING" id="400682.A0A1X7TAQ2"/>
<dbReference type="Proteomes" id="UP000007879">
    <property type="component" value="Unassembled WGS sequence"/>
</dbReference>
<proteinExistence type="predicted"/>
<reference evidence="8" key="1">
    <citation type="journal article" date="2010" name="Nature">
        <title>The Amphimedon queenslandica genome and the evolution of animal complexity.</title>
        <authorList>
            <person name="Srivastava M."/>
            <person name="Simakov O."/>
            <person name="Chapman J."/>
            <person name="Fahey B."/>
            <person name="Gauthier M.E."/>
            <person name="Mitros T."/>
            <person name="Richards G.S."/>
            <person name="Conaco C."/>
            <person name="Dacre M."/>
            <person name="Hellsten U."/>
            <person name="Larroux C."/>
            <person name="Putnam N.H."/>
            <person name="Stanke M."/>
            <person name="Adamska M."/>
            <person name="Darling A."/>
            <person name="Degnan S.M."/>
            <person name="Oakley T.H."/>
            <person name="Plachetzki D.C."/>
            <person name="Zhai Y."/>
            <person name="Adamski M."/>
            <person name="Calcino A."/>
            <person name="Cummins S.F."/>
            <person name="Goodstein D.M."/>
            <person name="Harris C."/>
            <person name="Jackson D.J."/>
            <person name="Leys S.P."/>
            <person name="Shu S."/>
            <person name="Woodcroft B.J."/>
            <person name="Vervoort M."/>
            <person name="Kosik K.S."/>
            <person name="Manning G."/>
            <person name="Degnan B.M."/>
            <person name="Rokhsar D.S."/>
        </authorList>
    </citation>
    <scope>NUCLEOTIDE SEQUENCE [LARGE SCALE GENOMIC DNA]</scope>
</reference>
<reference evidence="7" key="2">
    <citation type="submission" date="2017-05" db="UniProtKB">
        <authorList>
            <consortium name="EnsemblMetazoa"/>
        </authorList>
    </citation>
    <scope>IDENTIFICATION</scope>
</reference>
<dbReference type="Gene3D" id="1.20.1070.10">
    <property type="entry name" value="Rhodopsin 7-helix transmembrane proteins"/>
    <property type="match status" value="1"/>
</dbReference>
<dbReference type="KEGG" id="aqu:109588886"/>
<dbReference type="PANTHER" id="PTHR23112">
    <property type="entry name" value="G PROTEIN-COUPLED RECEPTOR 157-RELATED"/>
    <property type="match status" value="1"/>
</dbReference>
<name>A0A1X7TAQ2_AMPQE</name>
<dbReference type="GO" id="GO:0005886">
    <property type="term" value="C:plasma membrane"/>
    <property type="evidence" value="ECO:0007669"/>
    <property type="project" value="TreeGrafter"/>
</dbReference>
<dbReference type="GO" id="GO:0007189">
    <property type="term" value="P:adenylate cyclase-activating G protein-coupled receptor signaling pathway"/>
    <property type="evidence" value="ECO:0007669"/>
    <property type="project" value="TreeGrafter"/>
</dbReference>
<dbReference type="eggNOG" id="ENOG502QU1X">
    <property type="taxonomic scope" value="Eukaryota"/>
</dbReference>
<keyword evidence="8" id="KW-1185">Reference proteome</keyword>
<keyword evidence="3 5" id="KW-1133">Transmembrane helix</keyword>
<comment type="subcellular location">
    <subcellularLocation>
        <location evidence="1">Membrane</location>
        <topology evidence="1">Multi-pass membrane protein</topology>
    </subcellularLocation>
</comment>
<feature type="transmembrane region" description="Helical" evidence="5">
    <location>
        <begin position="162"/>
        <end position="182"/>
    </location>
</feature>
<feature type="transmembrane region" description="Helical" evidence="5">
    <location>
        <begin position="130"/>
        <end position="153"/>
    </location>
</feature>
<dbReference type="EnsemblMetazoa" id="Aqu2.1.11626_001">
    <property type="protein sequence ID" value="Aqu2.1.11626_001"/>
    <property type="gene ID" value="Aqu2.1.11626"/>
</dbReference>
<feature type="transmembrane region" description="Helical" evidence="5">
    <location>
        <begin position="231"/>
        <end position="250"/>
    </location>
</feature>
<dbReference type="OrthoDB" id="100006at2759"/>
<evidence type="ECO:0000256" key="3">
    <source>
        <dbReference type="ARBA" id="ARBA00022989"/>
    </source>
</evidence>
<dbReference type="PROSITE" id="PS50261">
    <property type="entry name" value="G_PROTEIN_RECEP_F2_4"/>
    <property type="match status" value="1"/>
</dbReference>
<dbReference type="AlphaFoldDB" id="A0A1X7TAQ2"/>
<protein>
    <recommendedName>
        <fullName evidence="6">G-protein coupled receptors family 2 profile 2 domain-containing protein</fullName>
    </recommendedName>
</protein>
<dbReference type="OMA" id="IFVTYCT"/>